<dbReference type="AlphaFoldDB" id="A0A1G6K0M4"/>
<gene>
    <name evidence="1" type="ORF">SAMN05216410_1462</name>
</gene>
<evidence type="ECO:0000313" key="2">
    <source>
        <dbReference type="Proteomes" id="UP000199039"/>
    </source>
</evidence>
<dbReference type="EMBL" id="FMYH01000002">
    <property type="protein sequence ID" value="SDC24458.1"/>
    <property type="molecule type" value="Genomic_DNA"/>
</dbReference>
<protein>
    <recommendedName>
        <fullName evidence="3">Winged helix-turn-helix domain-containing protein</fullName>
    </recommendedName>
</protein>
<proteinExistence type="predicted"/>
<keyword evidence="2" id="KW-1185">Reference proteome</keyword>
<dbReference type="PANTHER" id="PTHR30528">
    <property type="entry name" value="CYTOPLASMIC PROTEIN"/>
    <property type="match status" value="1"/>
</dbReference>
<sequence>MAPKVDGIVLLPARQEVCVARPGGQRRDAQNSAVSVVALAQCRYRRPMEPHRLDPRTARRIAISSQLLASTRPTSLSDVVRHLTLLQIDPTAAIAPTADLVAWSRLGSAYRPADLTHALEQERSLFELDALVRPMEDLGLFRAAMAAWPQGPRSRSWLEQNASFHRDILNLFSRSTRPLLSREIPDTSIVPWQSSGWTHQRNVGQMLEFMAMRGEIAIAARRGRERLWSLAERVYPSQPTPVLTAEESLRVRDERRLVALGIARAKSTKMPLEPVDVGEAGEPAVIDGVPGVWRVDPAALGQAFDGRTALLSPFDRLIYDRVRAQQLFQFEYTLEMYKPKEKRRWGYFALPILHDDRLVGKLDATADRKSGVLTVHTIHEDLPFTAGTRDAVQREILDLATWLELETIHR</sequence>
<evidence type="ECO:0008006" key="3">
    <source>
        <dbReference type="Google" id="ProtNLM"/>
    </source>
</evidence>
<dbReference type="PANTHER" id="PTHR30528:SF0">
    <property type="entry name" value="CYTOPLASMIC PROTEIN"/>
    <property type="match status" value="1"/>
</dbReference>
<dbReference type="Proteomes" id="UP000199039">
    <property type="component" value="Unassembled WGS sequence"/>
</dbReference>
<dbReference type="Pfam" id="PF06224">
    <property type="entry name" value="AlkZ-like"/>
    <property type="match status" value="1"/>
</dbReference>
<accession>A0A1G6K0M4</accession>
<organism evidence="1 2">
    <name type="scientific">Sanguibacter gelidistatuariae</name>
    <dbReference type="NCBI Taxonomy" id="1814289"/>
    <lineage>
        <taxon>Bacteria</taxon>
        <taxon>Bacillati</taxon>
        <taxon>Actinomycetota</taxon>
        <taxon>Actinomycetes</taxon>
        <taxon>Micrococcales</taxon>
        <taxon>Sanguibacteraceae</taxon>
        <taxon>Sanguibacter</taxon>
    </lineage>
</organism>
<dbReference type="InterPro" id="IPR009351">
    <property type="entry name" value="AlkZ-like"/>
</dbReference>
<name>A0A1G6K0M4_9MICO</name>
<reference evidence="1 2" key="1">
    <citation type="submission" date="2016-09" db="EMBL/GenBank/DDBJ databases">
        <authorList>
            <person name="Capua I."/>
            <person name="De Benedictis P."/>
            <person name="Joannis T."/>
            <person name="Lombin L.H."/>
            <person name="Cattoli G."/>
        </authorList>
    </citation>
    <scope>NUCLEOTIDE SEQUENCE [LARGE SCALE GENOMIC DNA]</scope>
    <source>
        <strain evidence="1 2">ISLP-3</strain>
    </source>
</reference>
<evidence type="ECO:0000313" key="1">
    <source>
        <dbReference type="EMBL" id="SDC24458.1"/>
    </source>
</evidence>